<evidence type="ECO:0000313" key="3">
    <source>
        <dbReference type="Proteomes" id="UP000823769"/>
    </source>
</evidence>
<evidence type="ECO:0000259" key="1">
    <source>
        <dbReference type="Pfam" id="PF13201"/>
    </source>
</evidence>
<proteinExistence type="predicted"/>
<dbReference type="InterPro" id="IPR025112">
    <property type="entry name" value="PCMD"/>
</dbReference>
<dbReference type="EMBL" id="JADILW010000059">
    <property type="protein sequence ID" value="MBO8480251.1"/>
    <property type="molecule type" value="Genomic_DNA"/>
</dbReference>
<name>A0A9D9IY74_9BACT</name>
<dbReference type="Proteomes" id="UP000823769">
    <property type="component" value="Unassembled WGS sequence"/>
</dbReference>
<sequence>MKKIALFMLAAAASCTIKNDIDFPLVPGDITDFVVEHQMNADISKESRTVHVEVAESADLSRLELLRFSVSEDARCDDLTVGETLDLSKPLTVHVKTYQDYVWTIYATVRVSTAIDVNAWADHAVFTVPSEGSANPGIFEWRREGESDWATSPEITPKAGQYVYEADGLRPGTNYYVRFSVLGTSSGEVAFSTEAEAQVANMNFDQWCSETVYGSKTSWYPAPDASSGRIWDSANKGVLFIGRECATTPEAEFVAVSGDGKQAARMQSMFPSFLGIGRFAAGNLLTGEFLGTVGSGSNLGARMSWGTPFTSRPSALKGWYAYSPEAIDHDDMGKHPELVGAGDTMQILVMLGDWDEPFEVNTAEGVFIDQENDPHIIAYGKIESSEATVGSDGALKYVEFNCPLEYRALDRKPKYVIINACASKYGDDFTGAVGSLLYVDEFEFVY</sequence>
<dbReference type="AlphaFoldDB" id="A0A9D9IY74"/>
<dbReference type="Gene3D" id="2.60.120.890">
    <property type="entry name" value="BT2081, beta-jelly-roll domain"/>
    <property type="match status" value="1"/>
</dbReference>
<reference evidence="2" key="1">
    <citation type="submission" date="2020-10" db="EMBL/GenBank/DDBJ databases">
        <authorList>
            <person name="Gilroy R."/>
        </authorList>
    </citation>
    <scope>NUCLEOTIDE SEQUENCE</scope>
    <source>
        <strain evidence="2">B3-1481</strain>
    </source>
</reference>
<protein>
    <submittedName>
        <fullName evidence="2">PCMD domain-containing protein</fullName>
    </submittedName>
</protein>
<organism evidence="2 3">
    <name type="scientific">Candidatus Cryptobacteroides avistercoris</name>
    <dbReference type="NCBI Taxonomy" id="2840758"/>
    <lineage>
        <taxon>Bacteria</taxon>
        <taxon>Pseudomonadati</taxon>
        <taxon>Bacteroidota</taxon>
        <taxon>Bacteroidia</taxon>
        <taxon>Bacteroidales</taxon>
        <taxon>Candidatus Cryptobacteroides</taxon>
    </lineage>
</organism>
<dbReference type="InterPro" id="IPR038653">
    <property type="entry name" value="Put_CMD_sf"/>
</dbReference>
<evidence type="ECO:0000313" key="2">
    <source>
        <dbReference type="EMBL" id="MBO8480251.1"/>
    </source>
</evidence>
<comment type="caution">
    <text evidence="2">The sequence shown here is derived from an EMBL/GenBank/DDBJ whole genome shotgun (WGS) entry which is preliminary data.</text>
</comment>
<dbReference type="Gene3D" id="2.60.40.2340">
    <property type="match status" value="1"/>
</dbReference>
<dbReference type="PROSITE" id="PS51257">
    <property type="entry name" value="PROKAR_LIPOPROTEIN"/>
    <property type="match status" value="1"/>
</dbReference>
<gene>
    <name evidence="2" type="ORF">IAB76_03970</name>
</gene>
<reference evidence="2" key="2">
    <citation type="journal article" date="2021" name="PeerJ">
        <title>Extensive microbial diversity within the chicken gut microbiome revealed by metagenomics and culture.</title>
        <authorList>
            <person name="Gilroy R."/>
            <person name="Ravi A."/>
            <person name="Getino M."/>
            <person name="Pursley I."/>
            <person name="Horton D.L."/>
            <person name="Alikhan N.F."/>
            <person name="Baker D."/>
            <person name="Gharbi K."/>
            <person name="Hall N."/>
            <person name="Watson M."/>
            <person name="Adriaenssens E.M."/>
            <person name="Foster-Nyarko E."/>
            <person name="Jarju S."/>
            <person name="Secka A."/>
            <person name="Antonio M."/>
            <person name="Oren A."/>
            <person name="Chaudhuri R.R."/>
            <person name="La Ragione R."/>
            <person name="Hildebrand F."/>
            <person name="Pallen M.J."/>
        </authorList>
    </citation>
    <scope>NUCLEOTIDE SEQUENCE</scope>
    <source>
        <strain evidence="2">B3-1481</strain>
    </source>
</reference>
<feature type="domain" description="Putative carbohydrate metabolism" evidence="1">
    <location>
        <begin position="204"/>
        <end position="444"/>
    </location>
</feature>
<dbReference type="Pfam" id="PF13201">
    <property type="entry name" value="PCMD"/>
    <property type="match status" value="1"/>
</dbReference>
<accession>A0A9D9IY74</accession>